<comment type="caution">
    <text evidence="4">The sequence shown here is derived from an EMBL/GenBank/DDBJ whole genome shotgun (WGS) entry which is preliminary data.</text>
</comment>
<sequence length="587" mass="68057">MSMSSQQSTELPIRELLLQKVCDHLKVIYPQLTDCGLAREFVEVMRLDEDCQTPLPHKNLWDETDVVVITYGNTIQSDNQHPLKTLHHFLKTHFTMLINSVHILPFFPYSSDDGFAVIDYRQVDPSLGDWNDILRISTDFHLMADLVINHCSSQHQWFLNFQQDRDPGRDYFFTVHPNEDLSGVVRPRTTPLLRSVQNGDETRCVWCTFGHDQIDLDFRNPRVLQEMVDIIRLYLDMGVRIFRLDAVAFLWKKIGTSCINLEETHEIVRLLRTLIEHADPNAIIITETNIPNRENLSYFGNANEAHLIYNFSLPPLLVHTLVSGDCHHLKNWLMSMPPAQNGTTYFNFIASHDGIGLRPVEGLLSDEEQEALIQTMENFGGRISWRALDDGSAKPYEINIALYDALRGTTAGEDQWQLERFICAHAIMLALEGVPAFYIHSLVGTTNDYARMEEHGHNRAINRRHWQEEELNERLADKDSHHHQVFYRLRELIQLRRDQAAFHPNATQFTLHLGEQIFGFWRQSLDRRQSVFCLNNISDSEQLVLLSSLNLIGIDQWKDLISGQVFEDMMGEITLAPYQTLWITNRW</sequence>
<dbReference type="SUPFAM" id="SSF51445">
    <property type="entry name" value="(Trans)glycosidases"/>
    <property type="match status" value="1"/>
</dbReference>
<feature type="domain" description="Glycosyl hydrolase family 13 catalytic" evidence="3">
    <location>
        <begin position="65"/>
        <end position="496"/>
    </location>
</feature>
<dbReference type="EMBL" id="LRFG02000001">
    <property type="protein sequence ID" value="PCO06326.1"/>
    <property type="molecule type" value="Genomic_DNA"/>
</dbReference>
<evidence type="ECO:0000256" key="1">
    <source>
        <dbReference type="ARBA" id="ARBA00022676"/>
    </source>
</evidence>
<dbReference type="Proteomes" id="UP000218427">
    <property type="component" value="Unassembled WGS sequence"/>
</dbReference>
<organism evidence="4 5">
    <name type="scientific">Microbulbifer flavimaris</name>
    <dbReference type="NCBI Taxonomy" id="1781068"/>
    <lineage>
        <taxon>Bacteria</taxon>
        <taxon>Pseudomonadati</taxon>
        <taxon>Pseudomonadota</taxon>
        <taxon>Gammaproteobacteria</taxon>
        <taxon>Cellvibrionales</taxon>
        <taxon>Microbulbiferaceae</taxon>
        <taxon>Microbulbifer</taxon>
    </lineage>
</organism>
<dbReference type="InterPro" id="IPR013780">
    <property type="entry name" value="Glyco_hydro_b"/>
</dbReference>
<accession>A0ABX4I1V5</accession>
<gene>
    <name evidence="4" type="ORF">AWR36_000620</name>
</gene>
<dbReference type="InterPro" id="IPR016377">
    <property type="entry name" value="Sucrose_GGa_phosphorylase-rel"/>
</dbReference>
<reference evidence="4" key="1">
    <citation type="submission" date="2017-08" db="EMBL/GenBank/DDBJ databases">
        <title>Microbulbifer marisrubri sp. nov., a halophilic alphaproteobacterium isolated from marine sediment of the Yellow Sea, China.</title>
        <authorList>
            <person name="Zhang G."/>
            <person name="Xiong Q."/>
        </authorList>
    </citation>
    <scope>NUCLEOTIDE SEQUENCE [LARGE SCALE GENOMIC DNA]</scope>
    <source>
        <strain evidence="4">WRN-8</strain>
    </source>
</reference>
<keyword evidence="2" id="KW-0808">Transferase</keyword>
<dbReference type="Gene3D" id="2.60.40.1180">
    <property type="entry name" value="Golgi alpha-mannosidase II"/>
    <property type="match status" value="1"/>
</dbReference>
<evidence type="ECO:0000313" key="4">
    <source>
        <dbReference type="EMBL" id="PCO06326.1"/>
    </source>
</evidence>
<dbReference type="PIRSF" id="PIRSF003059">
    <property type="entry name" value="Sucrose_phosphorylase"/>
    <property type="match status" value="1"/>
</dbReference>
<keyword evidence="1" id="KW-0328">Glycosyltransferase</keyword>
<evidence type="ECO:0000259" key="3">
    <source>
        <dbReference type="SMART" id="SM00642"/>
    </source>
</evidence>
<evidence type="ECO:0000256" key="2">
    <source>
        <dbReference type="ARBA" id="ARBA00022679"/>
    </source>
</evidence>
<keyword evidence="5" id="KW-1185">Reference proteome</keyword>
<dbReference type="Gene3D" id="3.20.20.80">
    <property type="entry name" value="Glycosidases"/>
    <property type="match status" value="1"/>
</dbReference>
<dbReference type="InterPro" id="IPR017853">
    <property type="entry name" value="GH"/>
</dbReference>
<dbReference type="InterPro" id="IPR045857">
    <property type="entry name" value="O16G_dom_2"/>
</dbReference>
<dbReference type="InterPro" id="IPR033746">
    <property type="entry name" value="GGa_phosphorylase"/>
</dbReference>
<evidence type="ECO:0000313" key="5">
    <source>
        <dbReference type="Proteomes" id="UP000218427"/>
    </source>
</evidence>
<dbReference type="InterPro" id="IPR006047">
    <property type="entry name" value="GH13_cat_dom"/>
</dbReference>
<dbReference type="CDD" id="cd11356">
    <property type="entry name" value="AmyAc_Sucrose_phosphorylase-like_1"/>
    <property type="match status" value="1"/>
</dbReference>
<dbReference type="PANTHER" id="PTHR38784:SF1">
    <property type="entry name" value="SUCROSE PHOSPHORYLASE"/>
    <property type="match status" value="1"/>
</dbReference>
<dbReference type="SMART" id="SM00642">
    <property type="entry name" value="Aamy"/>
    <property type="match status" value="1"/>
</dbReference>
<name>A0ABX4I1V5_9GAMM</name>
<dbReference type="Pfam" id="PF00128">
    <property type="entry name" value="Alpha-amylase"/>
    <property type="match status" value="1"/>
</dbReference>
<dbReference type="SUPFAM" id="SSF51011">
    <property type="entry name" value="Glycosyl hydrolase domain"/>
    <property type="match status" value="1"/>
</dbReference>
<dbReference type="PANTHER" id="PTHR38784">
    <property type="entry name" value="SUCROSE PHOSPHORYLASE"/>
    <property type="match status" value="1"/>
</dbReference>
<protein>
    <submittedName>
        <fullName evidence="4">Alpha-amylase</fullName>
    </submittedName>
</protein>
<proteinExistence type="predicted"/>
<dbReference type="Gene3D" id="3.90.400.10">
    <property type="entry name" value="Oligo-1,6-glucosidase, Domain 2"/>
    <property type="match status" value="1"/>
</dbReference>